<protein>
    <submittedName>
        <fullName evidence="2">Uncharacterized protein</fullName>
    </submittedName>
</protein>
<feature type="region of interest" description="Disordered" evidence="1">
    <location>
        <begin position="125"/>
        <end position="196"/>
    </location>
</feature>
<organism evidence="2 3">
    <name type="scientific">Thalassiosira oceanica</name>
    <name type="common">Marine diatom</name>
    <dbReference type="NCBI Taxonomy" id="159749"/>
    <lineage>
        <taxon>Eukaryota</taxon>
        <taxon>Sar</taxon>
        <taxon>Stramenopiles</taxon>
        <taxon>Ochrophyta</taxon>
        <taxon>Bacillariophyta</taxon>
        <taxon>Coscinodiscophyceae</taxon>
        <taxon>Thalassiosirophycidae</taxon>
        <taxon>Thalassiosirales</taxon>
        <taxon>Thalassiosiraceae</taxon>
        <taxon>Thalassiosira</taxon>
    </lineage>
</organism>
<feature type="compositionally biased region" description="Basic and acidic residues" evidence="1">
    <location>
        <begin position="178"/>
        <end position="196"/>
    </location>
</feature>
<sequence length="196" mass="21838">MLEDRSARSAWKVALSGSIESPCPGDHGTGLRAAREGPRVFSSKIRPWPPSERALCRLKTRPARRTPRIVSCGRPELDGVVGIVRKVASWNRLVELYKSLWIDEFRSTELAPFALARRCGTKTVPPKKRLAATSKDTLDPRRTTHLSDVQRPTQLARGARGRRKDTRRTAAAAGARGRQTEGEGRRPGDRVVRPRC</sequence>
<comment type="caution">
    <text evidence="2">The sequence shown here is derived from an EMBL/GenBank/DDBJ whole genome shotgun (WGS) entry which is preliminary data.</text>
</comment>
<name>K0THL4_THAOC</name>
<accession>K0THL4</accession>
<dbReference type="Proteomes" id="UP000266841">
    <property type="component" value="Unassembled WGS sequence"/>
</dbReference>
<keyword evidence="3" id="KW-1185">Reference proteome</keyword>
<reference evidence="2 3" key="1">
    <citation type="journal article" date="2012" name="Genome Biol.">
        <title>Genome and low-iron response of an oceanic diatom adapted to chronic iron limitation.</title>
        <authorList>
            <person name="Lommer M."/>
            <person name="Specht M."/>
            <person name="Roy A.S."/>
            <person name="Kraemer L."/>
            <person name="Andreson R."/>
            <person name="Gutowska M.A."/>
            <person name="Wolf J."/>
            <person name="Bergner S.V."/>
            <person name="Schilhabel M.B."/>
            <person name="Klostermeier U.C."/>
            <person name="Beiko R.G."/>
            <person name="Rosenstiel P."/>
            <person name="Hippler M."/>
            <person name="Laroche J."/>
        </authorList>
    </citation>
    <scope>NUCLEOTIDE SEQUENCE [LARGE SCALE GENOMIC DNA]</scope>
    <source>
        <strain evidence="2 3">CCMP1005</strain>
    </source>
</reference>
<evidence type="ECO:0000256" key="1">
    <source>
        <dbReference type="SAM" id="MobiDB-lite"/>
    </source>
</evidence>
<evidence type="ECO:0000313" key="3">
    <source>
        <dbReference type="Proteomes" id="UP000266841"/>
    </source>
</evidence>
<gene>
    <name evidence="2" type="ORF">THAOC_01246</name>
</gene>
<proteinExistence type="predicted"/>
<dbReference type="AlphaFoldDB" id="K0THL4"/>
<dbReference type="EMBL" id="AGNL01001509">
    <property type="protein sequence ID" value="EJK76960.1"/>
    <property type="molecule type" value="Genomic_DNA"/>
</dbReference>
<evidence type="ECO:0000313" key="2">
    <source>
        <dbReference type="EMBL" id="EJK76960.1"/>
    </source>
</evidence>